<dbReference type="Gene3D" id="3.10.129.10">
    <property type="entry name" value="Hotdog Thioesterase"/>
    <property type="match status" value="1"/>
</dbReference>
<keyword evidence="4" id="KW-1185">Reference proteome</keyword>
<organism evidence="3 4">
    <name type="scientific">Adhaeribacter arboris</name>
    <dbReference type="NCBI Taxonomy" id="2072846"/>
    <lineage>
        <taxon>Bacteria</taxon>
        <taxon>Pseudomonadati</taxon>
        <taxon>Bacteroidota</taxon>
        <taxon>Cytophagia</taxon>
        <taxon>Cytophagales</taxon>
        <taxon>Hymenobacteraceae</taxon>
        <taxon>Adhaeribacter</taxon>
    </lineage>
</organism>
<accession>A0A2T2YGL6</accession>
<name>A0A2T2YGL6_9BACT</name>
<comment type="caution">
    <text evidence="3">The sequence shown here is derived from an EMBL/GenBank/DDBJ whole genome shotgun (WGS) entry which is preliminary data.</text>
</comment>
<evidence type="ECO:0000313" key="4">
    <source>
        <dbReference type="Proteomes" id="UP000240357"/>
    </source>
</evidence>
<keyword evidence="2" id="KW-0378">Hydrolase</keyword>
<evidence type="ECO:0000313" key="3">
    <source>
        <dbReference type="EMBL" id="PSR54667.1"/>
    </source>
</evidence>
<reference evidence="3 4" key="1">
    <citation type="submission" date="2018-03" db="EMBL/GenBank/DDBJ databases">
        <title>Adhaeribacter sp. HMF7605 Genome sequencing and assembly.</title>
        <authorList>
            <person name="Kang H."/>
            <person name="Kang J."/>
            <person name="Cha I."/>
            <person name="Kim H."/>
            <person name="Joh K."/>
        </authorList>
    </citation>
    <scope>NUCLEOTIDE SEQUENCE [LARGE SCALE GENOMIC DNA]</scope>
    <source>
        <strain evidence="3 4">HMF7605</strain>
    </source>
</reference>
<dbReference type="GO" id="GO:0047617">
    <property type="term" value="F:fatty acyl-CoA hydrolase activity"/>
    <property type="evidence" value="ECO:0007669"/>
    <property type="project" value="TreeGrafter"/>
</dbReference>
<gene>
    <name evidence="3" type="ORF">AHMF7605_14695</name>
</gene>
<dbReference type="SUPFAM" id="SSF54637">
    <property type="entry name" value="Thioesterase/thiol ester dehydrase-isomerase"/>
    <property type="match status" value="1"/>
</dbReference>
<dbReference type="CDD" id="cd00586">
    <property type="entry name" value="4HBT"/>
    <property type="match status" value="1"/>
</dbReference>
<dbReference type="InterPro" id="IPR029069">
    <property type="entry name" value="HotDog_dom_sf"/>
</dbReference>
<dbReference type="RefSeq" id="WP_106930543.1">
    <property type="nucleotide sequence ID" value="NZ_PYFT01000001.1"/>
</dbReference>
<dbReference type="Pfam" id="PF13279">
    <property type="entry name" value="4HBT_2"/>
    <property type="match status" value="1"/>
</dbReference>
<evidence type="ECO:0000256" key="1">
    <source>
        <dbReference type="ARBA" id="ARBA00005953"/>
    </source>
</evidence>
<dbReference type="Proteomes" id="UP000240357">
    <property type="component" value="Unassembled WGS sequence"/>
</dbReference>
<proteinExistence type="inferred from homology"/>
<sequence>MKISVENIVKSPETKLFVRFQDCDVLGHLNNVRYFDYFLNTREEHTRYYYALNLLELSKKYQANWVVTNHQIAYLRPADLGENIIIQTQLVHFDETSIVIEASMYNETRTHLKSLLWTTMRYVSSTTGRSTEHSAEVLEMLAAIQVNEVEHQPEGFQKRIAEITQVFKNAAPTKKV</sequence>
<dbReference type="EMBL" id="PYFT01000001">
    <property type="protein sequence ID" value="PSR54667.1"/>
    <property type="molecule type" value="Genomic_DNA"/>
</dbReference>
<dbReference type="PANTHER" id="PTHR31793:SF27">
    <property type="entry name" value="NOVEL THIOESTERASE SUPERFAMILY DOMAIN AND SAPOSIN A-TYPE DOMAIN CONTAINING PROTEIN (0610012H03RIK)"/>
    <property type="match status" value="1"/>
</dbReference>
<evidence type="ECO:0000256" key="2">
    <source>
        <dbReference type="ARBA" id="ARBA00022801"/>
    </source>
</evidence>
<dbReference type="AlphaFoldDB" id="A0A2T2YGL6"/>
<dbReference type="InterPro" id="IPR050563">
    <property type="entry name" value="4-hydroxybenzoyl-CoA_TE"/>
</dbReference>
<protein>
    <submittedName>
        <fullName evidence="3">Thioesterase</fullName>
    </submittedName>
</protein>
<dbReference type="OrthoDB" id="9791529at2"/>
<comment type="similarity">
    <text evidence="1">Belongs to the 4-hydroxybenzoyl-CoA thioesterase family.</text>
</comment>
<dbReference type="PANTHER" id="PTHR31793">
    <property type="entry name" value="4-HYDROXYBENZOYL-COA THIOESTERASE FAMILY MEMBER"/>
    <property type="match status" value="1"/>
</dbReference>